<evidence type="ECO:0000313" key="7">
    <source>
        <dbReference type="Proteomes" id="UP000321104"/>
    </source>
</evidence>
<dbReference type="PANTHER" id="PTHR37423:SF2">
    <property type="entry name" value="MEMBRANE-BOUND LYTIC MUREIN TRANSGLYCOSYLASE C"/>
    <property type="match status" value="1"/>
</dbReference>
<dbReference type="CDD" id="cd00254">
    <property type="entry name" value="LT-like"/>
    <property type="match status" value="1"/>
</dbReference>
<dbReference type="InterPro" id="IPR008258">
    <property type="entry name" value="Transglycosylase_SLT_dom_1"/>
</dbReference>
<reference evidence="5 7" key="2">
    <citation type="submission" date="2019-07" db="EMBL/GenBank/DDBJ databases">
        <title>Whole genome shotgun sequence of Acetobacter indonesiensis NBRC 16471.</title>
        <authorList>
            <person name="Hosoyama A."/>
            <person name="Uohara A."/>
            <person name="Ohji S."/>
            <person name="Ichikawa N."/>
        </authorList>
    </citation>
    <scope>NUCLEOTIDE SEQUENCE [LARGE SCALE GENOMIC DNA]</scope>
    <source>
        <strain evidence="5 7">NBRC 16471</strain>
    </source>
</reference>
<name>A0A6N3T1W9_9PROT</name>
<evidence type="ECO:0000313" key="4">
    <source>
        <dbReference type="EMBL" id="GAN62091.1"/>
    </source>
</evidence>
<proteinExistence type="inferred from homology"/>
<comment type="similarity">
    <text evidence="2">Belongs to the virb1 family.</text>
</comment>
<dbReference type="Proteomes" id="UP000032673">
    <property type="component" value="Unassembled WGS sequence"/>
</dbReference>
<dbReference type="EMBL" id="BJXQ01000001">
    <property type="protein sequence ID" value="GEN02058.1"/>
    <property type="molecule type" value="Genomic_DNA"/>
</dbReference>
<organism evidence="5 7">
    <name type="scientific">Acetobacter indonesiensis</name>
    <dbReference type="NCBI Taxonomy" id="104101"/>
    <lineage>
        <taxon>Bacteria</taxon>
        <taxon>Pseudomonadati</taxon>
        <taxon>Pseudomonadota</taxon>
        <taxon>Alphaproteobacteria</taxon>
        <taxon>Acetobacterales</taxon>
        <taxon>Acetobacteraceae</taxon>
        <taxon>Acetobacter</taxon>
    </lineage>
</organism>
<dbReference type="PANTHER" id="PTHR37423">
    <property type="entry name" value="SOLUBLE LYTIC MUREIN TRANSGLYCOSYLASE-RELATED"/>
    <property type="match status" value="1"/>
</dbReference>
<dbReference type="InterPro" id="IPR023346">
    <property type="entry name" value="Lysozyme-like_dom_sf"/>
</dbReference>
<dbReference type="SUPFAM" id="SSF53955">
    <property type="entry name" value="Lysozyme-like"/>
    <property type="match status" value="1"/>
</dbReference>
<dbReference type="EMBL" id="BAMW01000006">
    <property type="protein sequence ID" value="GAN62091.1"/>
    <property type="molecule type" value="Genomic_DNA"/>
</dbReference>
<accession>A0A6N3T1W9</accession>
<dbReference type="Gene3D" id="1.10.530.10">
    <property type="match status" value="1"/>
</dbReference>
<feature type="domain" description="Transglycosylase SLT" evidence="3">
    <location>
        <begin position="86"/>
        <end position="193"/>
    </location>
</feature>
<dbReference type="AlphaFoldDB" id="A0A6N3T1W9"/>
<evidence type="ECO:0000313" key="5">
    <source>
        <dbReference type="EMBL" id="GEN02058.1"/>
    </source>
</evidence>
<comment type="similarity">
    <text evidence="1">Belongs to the transglycosylase Slt family.</text>
</comment>
<evidence type="ECO:0000313" key="6">
    <source>
        <dbReference type="Proteomes" id="UP000032673"/>
    </source>
</evidence>
<gene>
    <name evidence="4" type="ORF">Abin_006_081</name>
    <name evidence="5" type="ORF">AIN02nite_00830</name>
</gene>
<evidence type="ECO:0000259" key="3">
    <source>
        <dbReference type="Pfam" id="PF01464"/>
    </source>
</evidence>
<dbReference type="Pfam" id="PF01464">
    <property type="entry name" value="SLT"/>
    <property type="match status" value="1"/>
</dbReference>
<keyword evidence="6" id="KW-1185">Reference proteome</keyword>
<comment type="caution">
    <text evidence="5">The sequence shown here is derived from an EMBL/GenBank/DDBJ whole genome shotgun (WGS) entry which is preliminary data.</text>
</comment>
<protein>
    <submittedName>
        <fullName evidence="4">Murein transglycosylase</fullName>
    </submittedName>
</protein>
<dbReference type="Proteomes" id="UP000321104">
    <property type="component" value="Unassembled WGS sequence"/>
</dbReference>
<evidence type="ECO:0000256" key="2">
    <source>
        <dbReference type="ARBA" id="ARBA00009387"/>
    </source>
</evidence>
<sequence>MDDRVALRGADTRKQTMRRSGRALMVSTVATIAIGLGPSVPSISYAASYRLYQSVSQAWAARGFAARPSSPTYRAPGSTDDPWGPYIKESARRFAIPETWIRAVMHQESGGKQYLNGDLTTSGAGAMGLMQLMPATYADMQSQYGLGSDPYDPHDNIQAGTAYIRLMYDRYGAPGFLAAYNAGPDRVDAYLNNGRPLPDETVNYVAAITPNLGGGVAVRGKWAPVAVAMTGATSTEPDAYYARADLTRTADGCLRDPNAAYDPSGPCLMDRDIPHPDPVPDTSSSAPMALAQADTSVSDAAVQPVRAVITTPVENTAAYAPDGHYAAKSASNWQNNAKNASIQPAAVVVPFGGRQGGEPIRTAHTLSLPSARPVFLGKAGQRAGGRVQVGAFASYAEAQRVAEKSTRVLASRSLQATPAITSVSVSGKSFYRAQLVAENGTQASGVCQILHAQSVPCIPVKNG</sequence>
<reference evidence="4 6" key="1">
    <citation type="submission" date="2012-11" db="EMBL/GenBank/DDBJ databases">
        <title>Whole genome sequence of Acetobacter indonesiensis 5H-1.</title>
        <authorList>
            <person name="Azuma Y."/>
            <person name="Higashiura N."/>
            <person name="Hirakawa H."/>
            <person name="Matsushita K."/>
        </authorList>
    </citation>
    <scope>NUCLEOTIDE SEQUENCE [LARGE SCALE GENOMIC DNA]</scope>
    <source>
        <strain evidence="4 6">5H-1</strain>
    </source>
</reference>
<evidence type="ECO:0000256" key="1">
    <source>
        <dbReference type="ARBA" id="ARBA00007734"/>
    </source>
</evidence>